<dbReference type="Pfam" id="PF17789">
    <property type="entry name" value="MG4"/>
    <property type="match status" value="1"/>
</dbReference>
<dbReference type="Gene3D" id="2.60.40.690">
    <property type="entry name" value="Alpha-macroglobulin, receptor-binding domain"/>
    <property type="match status" value="1"/>
</dbReference>
<keyword evidence="7" id="KW-0882">Thioester bond</keyword>
<sequence>MMGKGRILGGPSAFLFLLLLLLGDISAPSTMPHHLVLVPFVLQAETSEKICVHVRHLNESVTVSITLENLAETRTSHVVSKTNLFQCIPFRVPRLSNSPDASEATLTVEVEVKVGLLIAHEQKQVLVRNPESLVFVQTDKPIYKPGQEVRFRIMSVDKDFRPLNETFPLVYIQDPKRNRLLQWTNVEQTMGLVQLSFPLSSEPPQGTYKVVVQKASGNKVERLFEVKEYVLPKFEVLVKAPKEITFVAEELEVTVCGLYTYGKPVAGQVKARVCRKYNEHRGWRVYSSSGGGCHREASEGICEEFSGEANGHGCLSQVVKTNIFHLKREGYEMNLKVEGKITEEGTGVELTGTASTMIITTLSTITFENVDSYYKSGIPFTGQVKLLDAAKVPIANETIQIRVHLTGTSTNYVTDDQGRAHFSIDTDNFTAPELRIQATYKSNSACEQGWISPQHQSASHSAGRFYSPSQSYLHIERVPGTLSCGQTQTLRVHYILNSAVVKEQEMVFYYLVMAKGVIVRSGTHVLPVEHREGTAKGVFSLDLSVDMDTAPLARLLLYTILPSRELVAHSADFTVENCFTNKVNLWFSDAEGLPTSKTHLHLAASKGSLCAVHAVDKSVFLLKPEAEMSPKTVYDLLPVKDLRGYVYRHHYLLDPYPDRCTVRKNIVVEGISYRYESFQRSEGDAYDILKDFGLKVFTSTKIQKPNLCREEIPVYATAGLQVQTLGRRLGAPGIPAREAARTERQQETVRSYFPETWLWNTWIVNGESQGEIDIPVTIPDTITEWKAGAFCLSPDVGFGLAQTASLRAFQPFFLDMTMPYSVVRGEAFTLKATVFTYMQRCVRVSISLAPSAEFVASPVEKEEESYCLCANERKTVSWTVTPKSLGEINFTASAEALNSEQLCGNEIVETLHKGQKDTVIKSLLVKPEGVERDVVFNNLLCAVEKPKSSQPVSLKLPGNVVEGSARASFCVLGDILGSAIENLHQLLQMPYGCGEQNMALFAPNIYILEYLNKTEQLTEEVKSKALGYLVAGYQRQLNYKHSDGSYSTFGQDNRSPGNTWLTAFTLKSFSRARPYIFVEEKHVQDAQAYLAARQRENGCFRSIGTLWNNALKGGVDDEISLSAYITAALLESHLPLDHPTVRNALFCLETAAAQAKEIHVYSLALLAYSFALAGKEEQRQKMLQLLHEEAVQEEDGSLHWQRPGKKEVDKHLSFFGPPRAPSAEVEMTAYVLLSYLTKQPAPSHQELGTATRVVKWLSRQQNPTGGFSSTQDTVVALQALSLYGALTYSKSSTGPEVTLSSTGGVLRQFHVDSTNRLLLQCQALPRVPGDYVSTATGEGCVHVQTTLKYNVQPHQEEAPFMLEVHTVPETCAGPKAHKTFDVAINVSYTGNRLASNMAIVDVKMLSGFVPVKPSVKQLESHNLVQRTEVSTSHVLLYLEKVTNMTQSYTFTVEQDVPVQNLKPAVARVYDYYETDDGADAEYSAPCSTAETKQGNA</sequence>
<comment type="subcellular location">
    <subcellularLocation>
        <location evidence="1">Secreted</location>
    </subcellularLocation>
</comment>
<dbReference type="InterPro" id="IPR050473">
    <property type="entry name" value="A2M/Complement_sys"/>
</dbReference>
<dbReference type="PANTHER" id="PTHR11412">
    <property type="entry name" value="MACROGLOBULIN / COMPLEMENT"/>
    <property type="match status" value="1"/>
</dbReference>
<evidence type="ECO:0000259" key="14">
    <source>
        <dbReference type="SMART" id="SM01361"/>
    </source>
</evidence>
<keyword evidence="9" id="KW-0325">Glycoprotein</keyword>
<evidence type="ECO:0000256" key="2">
    <source>
        <dbReference type="ARBA" id="ARBA00010952"/>
    </source>
</evidence>
<dbReference type="InterPro" id="IPR040839">
    <property type="entry name" value="MG4"/>
</dbReference>
<dbReference type="InterPro" id="IPR041813">
    <property type="entry name" value="A2M_TED"/>
</dbReference>
<dbReference type="PANTHER" id="PTHR11412:SF165">
    <property type="entry name" value="ALPHA-2-MACROGLOBULIN"/>
    <property type="match status" value="1"/>
</dbReference>
<dbReference type="SMART" id="SM01361">
    <property type="entry name" value="A2M_recep"/>
    <property type="match status" value="1"/>
</dbReference>
<feature type="domain" description="Alpha-2-macroglobulin" evidence="13">
    <location>
        <begin position="756"/>
        <end position="848"/>
    </location>
</feature>
<keyword evidence="16" id="KW-1185">Reference proteome</keyword>
<feature type="signal peptide" evidence="11">
    <location>
        <begin position="1"/>
        <end position="27"/>
    </location>
</feature>
<keyword evidence="8" id="KW-1015">Disulfide bond</keyword>
<keyword evidence="5 11" id="KW-0732">Signal</keyword>
<dbReference type="Pfam" id="PF07703">
    <property type="entry name" value="A2M_BRD"/>
    <property type="match status" value="1"/>
</dbReference>
<dbReference type="SMART" id="SM01419">
    <property type="entry name" value="Thiol-ester_cl"/>
    <property type="match status" value="1"/>
</dbReference>
<dbReference type="Gene3D" id="2.60.40.10">
    <property type="entry name" value="Immunoglobulins"/>
    <property type="match status" value="2"/>
</dbReference>
<dbReference type="PROSITE" id="PS00477">
    <property type="entry name" value="ALPHA_2_MACROGLOBULIN"/>
    <property type="match status" value="1"/>
</dbReference>
<evidence type="ECO:0000256" key="11">
    <source>
        <dbReference type="SAM" id="SignalP"/>
    </source>
</evidence>
<comment type="subunit">
    <text evidence="10">Homotetramer; disulfide-linked.</text>
</comment>
<dbReference type="Pfam" id="PF00207">
    <property type="entry name" value="A2M"/>
    <property type="match status" value="1"/>
</dbReference>
<dbReference type="SUPFAM" id="SSF48239">
    <property type="entry name" value="Terpenoid cyclases/Protein prenyltransferases"/>
    <property type="match status" value="1"/>
</dbReference>
<evidence type="ECO:0000313" key="15">
    <source>
        <dbReference type="EMBL" id="CAI5768766.1"/>
    </source>
</evidence>
<name>A0AA35K048_9SAUR</name>
<organism evidence="15 16">
    <name type="scientific">Podarcis lilfordi</name>
    <name type="common">Lilford's wall lizard</name>
    <dbReference type="NCBI Taxonomy" id="74358"/>
    <lineage>
        <taxon>Eukaryota</taxon>
        <taxon>Metazoa</taxon>
        <taxon>Chordata</taxon>
        <taxon>Craniata</taxon>
        <taxon>Vertebrata</taxon>
        <taxon>Euteleostomi</taxon>
        <taxon>Lepidosauria</taxon>
        <taxon>Squamata</taxon>
        <taxon>Bifurcata</taxon>
        <taxon>Unidentata</taxon>
        <taxon>Episquamata</taxon>
        <taxon>Laterata</taxon>
        <taxon>Lacertibaenia</taxon>
        <taxon>Lacertidae</taxon>
        <taxon>Podarcis</taxon>
    </lineage>
</organism>
<evidence type="ECO:0000256" key="9">
    <source>
        <dbReference type="ARBA" id="ARBA00023180"/>
    </source>
</evidence>
<dbReference type="FunFam" id="2.60.40.1930:FF:000002">
    <property type="entry name" value="PZP, alpha-2-macroglobulin like"/>
    <property type="match status" value="1"/>
</dbReference>
<dbReference type="EMBL" id="OX395127">
    <property type="protein sequence ID" value="CAI5768766.1"/>
    <property type="molecule type" value="Genomic_DNA"/>
</dbReference>
<evidence type="ECO:0000259" key="12">
    <source>
        <dbReference type="SMART" id="SM01359"/>
    </source>
</evidence>
<dbReference type="InterPro" id="IPR011625">
    <property type="entry name" value="A2M_N_BRD"/>
</dbReference>
<feature type="chain" id="PRO_5041327111" evidence="11">
    <location>
        <begin position="28"/>
        <end position="1496"/>
    </location>
</feature>
<evidence type="ECO:0000256" key="7">
    <source>
        <dbReference type="ARBA" id="ARBA00022966"/>
    </source>
</evidence>
<dbReference type="Pfam" id="PF07677">
    <property type="entry name" value="A2M_recep"/>
    <property type="match status" value="1"/>
</dbReference>
<dbReference type="GO" id="GO:0005615">
    <property type="term" value="C:extracellular space"/>
    <property type="evidence" value="ECO:0007669"/>
    <property type="project" value="InterPro"/>
</dbReference>
<evidence type="ECO:0000256" key="10">
    <source>
        <dbReference type="ARBA" id="ARBA00038769"/>
    </source>
</evidence>
<dbReference type="InterPro" id="IPR036595">
    <property type="entry name" value="A-macroglobulin_rcpt-bd_sf"/>
</dbReference>
<evidence type="ECO:0000256" key="1">
    <source>
        <dbReference type="ARBA" id="ARBA00004613"/>
    </source>
</evidence>
<dbReference type="SUPFAM" id="SSF81296">
    <property type="entry name" value="E set domains"/>
    <property type="match status" value="1"/>
</dbReference>
<dbReference type="FunFam" id="2.60.40.10:FF:000312">
    <property type="entry name" value="Alpha-2-macroglobulin like 1"/>
    <property type="match status" value="1"/>
</dbReference>
<keyword evidence="3" id="KW-0964">Secreted</keyword>
<dbReference type="Proteomes" id="UP001178461">
    <property type="component" value="Chromosome 2"/>
</dbReference>
<evidence type="ECO:0000256" key="4">
    <source>
        <dbReference type="ARBA" id="ARBA00022690"/>
    </source>
</evidence>
<proteinExistence type="inferred from homology"/>
<dbReference type="InterPro" id="IPR011626">
    <property type="entry name" value="Alpha-macroglobulin_TED"/>
</dbReference>
<dbReference type="Gene3D" id="2.60.40.1930">
    <property type="match status" value="2"/>
</dbReference>
<dbReference type="InterPro" id="IPR008930">
    <property type="entry name" value="Terpenoid_cyclase/PrenylTrfase"/>
</dbReference>
<evidence type="ECO:0000259" key="13">
    <source>
        <dbReference type="SMART" id="SM01360"/>
    </source>
</evidence>
<dbReference type="InterPro" id="IPR009048">
    <property type="entry name" value="A-macroglobulin_rcpt-bd"/>
</dbReference>
<evidence type="ECO:0000256" key="8">
    <source>
        <dbReference type="ARBA" id="ARBA00023157"/>
    </source>
</evidence>
<dbReference type="FunFam" id="2.60.40.1930:FF:000001">
    <property type="entry name" value="CD109 isoform 3"/>
    <property type="match status" value="1"/>
</dbReference>
<dbReference type="InterPro" id="IPR001599">
    <property type="entry name" value="Macroglobln_a2"/>
</dbReference>
<gene>
    <name evidence="15" type="ORF">PODLI_1B004467</name>
</gene>
<evidence type="ECO:0000256" key="3">
    <source>
        <dbReference type="ARBA" id="ARBA00022525"/>
    </source>
</evidence>
<dbReference type="CDD" id="cd02897">
    <property type="entry name" value="A2M_2"/>
    <property type="match status" value="1"/>
</dbReference>
<dbReference type="GO" id="GO:0004867">
    <property type="term" value="F:serine-type endopeptidase inhibitor activity"/>
    <property type="evidence" value="ECO:0007669"/>
    <property type="project" value="UniProtKB-KW"/>
</dbReference>
<comment type="similarity">
    <text evidence="2">Belongs to the protease inhibitor I39 (alpha-2-macroglobulin) family.</text>
</comment>
<feature type="domain" description="Alpha-2-macroglobulin bait region" evidence="12">
    <location>
        <begin position="473"/>
        <end position="622"/>
    </location>
</feature>
<keyword evidence="6" id="KW-0722">Serine protease inhibitor</keyword>
<feature type="domain" description="Alpha-macroglobulin receptor-binding" evidence="14">
    <location>
        <begin position="1395"/>
        <end position="1482"/>
    </location>
</feature>
<dbReference type="Gene3D" id="2.20.130.20">
    <property type="match status" value="1"/>
</dbReference>
<dbReference type="InterPro" id="IPR047565">
    <property type="entry name" value="Alpha-macroglob_thiol-ester_cl"/>
</dbReference>
<dbReference type="Pfam" id="PF07678">
    <property type="entry name" value="TED_complement"/>
    <property type="match status" value="1"/>
</dbReference>
<dbReference type="Gene3D" id="2.60.120.1540">
    <property type="match status" value="1"/>
</dbReference>
<keyword evidence="4" id="KW-0646">Protease inhibitor</keyword>
<evidence type="ECO:0000256" key="5">
    <source>
        <dbReference type="ARBA" id="ARBA00022729"/>
    </source>
</evidence>
<evidence type="ECO:0000256" key="6">
    <source>
        <dbReference type="ARBA" id="ARBA00022900"/>
    </source>
</evidence>
<dbReference type="FunFam" id="1.50.10.20:FF:000001">
    <property type="entry name" value="CD109 isoform 1"/>
    <property type="match status" value="1"/>
</dbReference>
<dbReference type="InterPro" id="IPR002890">
    <property type="entry name" value="MG2"/>
</dbReference>
<dbReference type="InterPro" id="IPR019742">
    <property type="entry name" value="MacrogloblnA2_CS"/>
</dbReference>
<dbReference type="SMART" id="SM01359">
    <property type="entry name" value="A2M_N_2"/>
    <property type="match status" value="1"/>
</dbReference>
<dbReference type="Pfam" id="PF01835">
    <property type="entry name" value="MG2"/>
    <property type="match status" value="1"/>
</dbReference>
<protein>
    <submittedName>
        <fullName evidence="15">Alpha-2-macroglobulin-like isoform X1</fullName>
    </submittedName>
</protein>
<dbReference type="InterPro" id="IPR013783">
    <property type="entry name" value="Ig-like_fold"/>
</dbReference>
<evidence type="ECO:0000313" key="16">
    <source>
        <dbReference type="Proteomes" id="UP001178461"/>
    </source>
</evidence>
<accession>A0AA35K048</accession>
<dbReference type="InterPro" id="IPR014756">
    <property type="entry name" value="Ig_E-set"/>
</dbReference>
<dbReference type="SUPFAM" id="SSF49410">
    <property type="entry name" value="Alpha-macroglobulin receptor domain"/>
    <property type="match status" value="1"/>
</dbReference>
<reference evidence="15" key="1">
    <citation type="submission" date="2022-12" db="EMBL/GenBank/DDBJ databases">
        <authorList>
            <person name="Alioto T."/>
            <person name="Alioto T."/>
            <person name="Gomez Garrido J."/>
        </authorList>
    </citation>
    <scope>NUCLEOTIDE SEQUENCE</scope>
</reference>
<dbReference type="Gene3D" id="2.60.40.1940">
    <property type="match status" value="1"/>
</dbReference>
<dbReference type="Gene3D" id="1.50.10.20">
    <property type="match status" value="1"/>
</dbReference>
<dbReference type="SMART" id="SM01360">
    <property type="entry name" value="A2M"/>
    <property type="match status" value="1"/>
</dbReference>
<dbReference type="InterPro" id="IPR041555">
    <property type="entry name" value="MG3"/>
</dbReference>
<dbReference type="Pfam" id="PF17791">
    <property type="entry name" value="MG3"/>
    <property type="match status" value="1"/>
</dbReference>